<sequence length="671" mass="77663">MRFGKNNFTSYEKGIEKEWMLANGRSAFSGSTMIGSNSRKYHALLIAALKSPDERYMILPKVEEKFISNKIEYPLTTTKFNDEVIEGFKNLQSFSYDGIPEYKYFINGTTIRKRVFLEKGKNTAVIEYLIKGNKNGGEIKLIPYMAFRNPGDVSEAENLNFKKKNIINGFKLNPTLKEEINIKIFTVGGRVSSKNESITKEVYYDVDKSTGDDYLERYYIPGKLTIDINPYEEKKVYFVCTIEDGEINPEEIVFKEEKRIKELRNIFKDDNRTIAKLLPIATDQFIVDRDSINSKTVLAGYPWFLDWGRDTMIALTGVSMSTDRLDDTKDILRSFSLYEKNGLIPNMFPDFGQDPFYNTVDASLWYIHAIYMYLLYKDDIEELNFVKKELYKTIKNIIKAYKEGTDFSIKMDKDYLISAGNGLDQVTWMDVRANGIVVTPRHGKPVEINALWYNALKISALLAKKFGDKDYEEYEELAEKVKISFNEKFWNEKDQCLYDVVNDEESDNAIRPNQAYAISLPFTMLPREKEEKVIEKIYDELYTPFGLRSLDRGNEDYKKVYVGELTDRDMAYHQGTVWSFPLGAFLSGYFKVNEYSEEAREFIDDALKEMESHIEDGCLGGIAEIFDGDAPHHGRGCYNQAWGVGEILRVYYECVRGNIKNLEKAHNHIFD</sequence>
<feature type="domain" description="Glycogen debranching enzyme C-terminal" evidence="1">
    <location>
        <begin position="280"/>
        <end position="649"/>
    </location>
</feature>
<dbReference type="NCBIfam" id="TIGR01561">
    <property type="entry name" value="gde_arch"/>
    <property type="match status" value="1"/>
</dbReference>
<dbReference type="InterPro" id="IPR010401">
    <property type="entry name" value="AGL/Gdb1"/>
</dbReference>
<comment type="caution">
    <text evidence="3">The sequence shown here is derived from an EMBL/GenBank/DDBJ whole genome shotgun (WGS) entry which is preliminary data.</text>
</comment>
<dbReference type="FunFam" id="1.50.10.10:FF:000073">
    <property type="entry name" value="Glycogen debranching enzyme, hypothetical (TreX-like)"/>
    <property type="match status" value="1"/>
</dbReference>
<dbReference type="OrthoDB" id="9761875at2"/>
<dbReference type="GO" id="GO:0005980">
    <property type="term" value="P:glycogen catabolic process"/>
    <property type="evidence" value="ECO:0007669"/>
    <property type="project" value="InterPro"/>
</dbReference>
<name>A0A1V4SV30_9CLOT</name>
<protein>
    <submittedName>
        <fullName evidence="3">Amylo-alpha-1,6-glucosidase</fullName>
    </submittedName>
</protein>
<proteinExistence type="predicted"/>
<dbReference type="PANTHER" id="PTHR10569:SF2">
    <property type="entry name" value="GLYCOGEN DEBRANCHING ENZYME"/>
    <property type="match status" value="1"/>
</dbReference>
<dbReference type="AlphaFoldDB" id="A0A1V4SV30"/>
<dbReference type="EMBL" id="LTAY01000048">
    <property type="protein sequence ID" value="OPX47312.1"/>
    <property type="molecule type" value="Genomic_DNA"/>
</dbReference>
<evidence type="ECO:0000259" key="1">
    <source>
        <dbReference type="Pfam" id="PF06202"/>
    </source>
</evidence>
<dbReference type="InterPro" id="IPR032790">
    <property type="entry name" value="GDE_C"/>
</dbReference>
<reference evidence="3 4" key="1">
    <citation type="submission" date="2016-02" db="EMBL/GenBank/DDBJ databases">
        <title>Genome sequence of Clostridium thermobutyricum DSM 4928.</title>
        <authorList>
            <person name="Poehlein A."/>
            <person name="Daniel R."/>
        </authorList>
    </citation>
    <scope>NUCLEOTIDE SEQUENCE [LARGE SCALE GENOMIC DNA]</scope>
    <source>
        <strain evidence="3 4">DSM 4928</strain>
    </source>
</reference>
<dbReference type="PANTHER" id="PTHR10569">
    <property type="entry name" value="GLYCOGEN DEBRANCHING ENZYME"/>
    <property type="match status" value="1"/>
</dbReference>
<accession>A0A1V4SV30</accession>
<evidence type="ECO:0000313" key="3">
    <source>
        <dbReference type="EMBL" id="OPX47312.1"/>
    </source>
</evidence>
<dbReference type="InterPro" id="IPR024742">
    <property type="entry name" value="Glycogen_debranch_N"/>
</dbReference>
<dbReference type="InterPro" id="IPR006451">
    <property type="entry name" value="Glycogen_debranch_arc"/>
</dbReference>
<organism evidence="3 4">
    <name type="scientific">Clostridium thermobutyricum DSM 4928</name>
    <dbReference type="NCBI Taxonomy" id="1121339"/>
    <lineage>
        <taxon>Bacteria</taxon>
        <taxon>Bacillati</taxon>
        <taxon>Bacillota</taxon>
        <taxon>Clostridia</taxon>
        <taxon>Eubacteriales</taxon>
        <taxon>Clostridiaceae</taxon>
        <taxon>Clostridium</taxon>
    </lineage>
</organism>
<dbReference type="Gene3D" id="1.50.10.10">
    <property type="match status" value="1"/>
</dbReference>
<evidence type="ECO:0000259" key="2">
    <source>
        <dbReference type="Pfam" id="PF12439"/>
    </source>
</evidence>
<dbReference type="SUPFAM" id="SSF48208">
    <property type="entry name" value="Six-hairpin glycosidases"/>
    <property type="match status" value="1"/>
</dbReference>
<dbReference type="Pfam" id="PF12439">
    <property type="entry name" value="GDE_N"/>
    <property type="match status" value="1"/>
</dbReference>
<feature type="domain" description="Glycogen debranching enzyme bacterial and archaeal type N-terminal" evidence="2">
    <location>
        <begin position="17"/>
        <end position="233"/>
    </location>
</feature>
<dbReference type="GO" id="GO:0004134">
    <property type="term" value="F:4-alpha-glucanotransferase activity"/>
    <property type="evidence" value="ECO:0007669"/>
    <property type="project" value="InterPro"/>
</dbReference>
<gene>
    <name evidence="3" type="ORF">CLTHE_18750</name>
</gene>
<dbReference type="InterPro" id="IPR008928">
    <property type="entry name" value="6-hairpin_glycosidase_sf"/>
</dbReference>
<evidence type="ECO:0000313" key="4">
    <source>
        <dbReference type="Proteomes" id="UP000191448"/>
    </source>
</evidence>
<dbReference type="RefSeq" id="WP_080023082.1">
    <property type="nucleotide sequence ID" value="NZ_LTAY01000048.1"/>
</dbReference>
<dbReference type="Pfam" id="PF06202">
    <property type="entry name" value="GDE_C"/>
    <property type="match status" value="1"/>
</dbReference>
<dbReference type="GO" id="GO:0004135">
    <property type="term" value="F:amylo-alpha-1,6-glucosidase activity"/>
    <property type="evidence" value="ECO:0007669"/>
    <property type="project" value="InterPro"/>
</dbReference>
<dbReference type="Proteomes" id="UP000191448">
    <property type="component" value="Unassembled WGS sequence"/>
</dbReference>
<dbReference type="InterPro" id="IPR012341">
    <property type="entry name" value="6hp_glycosidase-like_sf"/>
</dbReference>